<organism evidence="3 4">
    <name type="scientific">Staphylococcus kloosii</name>
    <dbReference type="NCBI Taxonomy" id="29384"/>
    <lineage>
        <taxon>Bacteria</taxon>
        <taxon>Bacillati</taxon>
        <taxon>Bacillota</taxon>
        <taxon>Bacilli</taxon>
        <taxon>Bacillales</taxon>
        <taxon>Staphylococcaceae</taxon>
        <taxon>Staphylococcus</taxon>
    </lineage>
</organism>
<evidence type="ECO:0000313" key="3">
    <source>
        <dbReference type="EMBL" id="HJF68579.1"/>
    </source>
</evidence>
<evidence type="ECO:0000259" key="2">
    <source>
        <dbReference type="Pfam" id="PF25164"/>
    </source>
</evidence>
<protein>
    <recommendedName>
        <fullName evidence="5">Competence protein CoiA</fullName>
    </recommendedName>
</protein>
<accession>A0A921GZD3</accession>
<reference evidence="3" key="2">
    <citation type="submission" date="2021-09" db="EMBL/GenBank/DDBJ databases">
        <authorList>
            <person name="Gilroy R."/>
        </authorList>
    </citation>
    <scope>NUCLEOTIDE SEQUENCE</scope>
    <source>
        <strain evidence="3">CHK149-3286</strain>
    </source>
</reference>
<dbReference type="Pfam" id="PF06054">
    <property type="entry name" value="CoiA_nuc"/>
    <property type="match status" value="1"/>
</dbReference>
<feature type="domain" description="Competence protein CoiA-like N-terminal" evidence="2">
    <location>
        <begin position="12"/>
        <end position="53"/>
    </location>
</feature>
<name>A0A921GZD3_9STAP</name>
<gene>
    <name evidence="3" type="ORF">K8V85_09740</name>
</gene>
<dbReference type="InterPro" id="IPR057253">
    <property type="entry name" value="CoiA-like_N"/>
</dbReference>
<dbReference type="InterPro" id="IPR021176">
    <property type="entry name" value="Competence-induced_CoiA"/>
</dbReference>
<dbReference type="PIRSF" id="PIRSF007487">
    <property type="entry name" value="Competence-induced_CoiA_bac"/>
    <property type="match status" value="1"/>
</dbReference>
<proteinExistence type="predicted"/>
<reference evidence="3" key="1">
    <citation type="journal article" date="2021" name="PeerJ">
        <title>Extensive microbial diversity within the chicken gut microbiome revealed by metagenomics and culture.</title>
        <authorList>
            <person name="Gilroy R."/>
            <person name="Ravi A."/>
            <person name="Getino M."/>
            <person name="Pursley I."/>
            <person name="Horton D.L."/>
            <person name="Alikhan N.F."/>
            <person name="Baker D."/>
            <person name="Gharbi K."/>
            <person name="Hall N."/>
            <person name="Watson M."/>
            <person name="Adriaenssens E.M."/>
            <person name="Foster-Nyarko E."/>
            <person name="Jarju S."/>
            <person name="Secka A."/>
            <person name="Antonio M."/>
            <person name="Oren A."/>
            <person name="Chaudhuri R.R."/>
            <person name="La Ragione R."/>
            <person name="Hildebrand F."/>
            <person name="Pallen M.J."/>
        </authorList>
    </citation>
    <scope>NUCLEOTIDE SEQUENCE</scope>
    <source>
        <strain evidence="3">CHK149-3286</strain>
    </source>
</reference>
<sequence>MLYGKTKQGTIEHAANATKCCNYYCPLCYQKLILKQGKYKRAHFAHFEISCTHKEESYVHYQAKYSLGRALKDLGMAVQIEPYLKVCHQIPDILINNKIILEIQCSPITVEQLQTRTSAYNKLGYIVIWVIEDTFNGKSVISLNAFQSACINPYKHQLFLWNARKQVLYCFKNIIALGGHRFISEQIVDGLTQIYHANNIRKITYKLSSACGMNFLTQCRKKRSVLEPNLSIMYNLKLSDQWVCENLNFIFPEQIFLKTHPISWQLQLYKLLKLNIYSYEKFKSTIKFRQFAETNIDYKTQVNNLVRQFKRQFVNFSSNDVQK</sequence>
<evidence type="ECO:0000313" key="4">
    <source>
        <dbReference type="Proteomes" id="UP000706163"/>
    </source>
</evidence>
<feature type="domain" description="Competence protein CoiA nuclease-like" evidence="1">
    <location>
        <begin position="56"/>
        <end position="192"/>
    </location>
</feature>
<evidence type="ECO:0000259" key="1">
    <source>
        <dbReference type="Pfam" id="PF06054"/>
    </source>
</evidence>
<evidence type="ECO:0008006" key="5">
    <source>
        <dbReference type="Google" id="ProtNLM"/>
    </source>
</evidence>
<dbReference type="Proteomes" id="UP000706163">
    <property type="component" value="Unassembled WGS sequence"/>
</dbReference>
<dbReference type="EMBL" id="DYVT01000113">
    <property type="protein sequence ID" value="HJF68579.1"/>
    <property type="molecule type" value="Genomic_DNA"/>
</dbReference>
<dbReference type="Pfam" id="PF25164">
    <property type="entry name" value="CoiA_N"/>
    <property type="match status" value="1"/>
</dbReference>
<comment type="caution">
    <text evidence="3">The sequence shown here is derived from an EMBL/GenBank/DDBJ whole genome shotgun (WGS) entry which is preliminary data.</text>
</comment>
<dbReference type="InterPro" id="IPR010330">
    <property type="entry name" value="CoiA_nuc"/>
</dbReference>
<dbReference type="AlphaFoldDB" id="A0A921GZD3"/>
<dbReference type="RefSeq" id="WP_278675932.1">
    <property type="nucleotide sequence ID" value="NZ_DYVT01000113.1"/>
</dbReference>